<evidence type="ECO:0000313" key="5">
    <source>
        <dbReference type="Proteomes" id="UP000076021"/>
    </source>
</evidence>
<evidence type="ECO:0000259" key="3">
    <source>
        <dbReference type="Pfam" id="PF13786"/>
    </source>
</evidence>
<evidence type="ECO:0000259" key="2">
    <source>
        <dbReference type="Pfam" id="PF11738"/>
    </source>
</evidence>
<keyword evidence="1" id="KW-1133">Transmembrane helix</keyword>
<accession>A0A143HIL5</accession>
<dbReference type="AlphaFoldDB" id="A0A143HIL5"/>
<proteinExistence type="predicted"/>
<dbReference type="Gene3D" id="3.90.640.20">
    <property type="entry name" value="Heat-shock cognate protein, ATPase"/>
    <property type="match status" value="1"/>
</dbReference>
<dbReference type="RefSeq" id="WP_066791989.1">
    <property type="nucleotide sequence ID" value="NZ_CP014806.1"/>
</dbReference>
<dbReference type="InterPro" id="IPR021729">
    <property type="entry name" value="DUF3298"/>
</dbReference>
<dbReference type="Proteomes" id="UP000076021">
    <property type="component" value="Chromosome"/>
</dbReference>
<dbReference type="Pfam" id="PF11738">
    <property type="entry name" value="DUF3298"/>
    <property type="match status" value="1"/>
</dbReference>
<dbReference type="Pfam" id="PF13786">
    <property type="entry name" value="DUF4179"/>
    <property type="match status" value="1"/>
</dbReference>
<dbReference type="InterPro" id="IPR037126">
    <property type="entry name" value="PdaC/RsiV-like_sf"/>
</dbReference>
<organism evidence="4 5">
    <name type="scientific">Rummeliibacillus stabekisii</name>
    <dbReference type="NCBI Taxonomy" id="241244"/>
    <lineage>
        <taxon>Bacteria</taxon>
        <taxon>Bacillati</taxon>
        <taxon>Bacillota</taxon>
        <taxon>Bacilli</taxon>
        <taxon>Bacillales</taxon>
        <taxon>Caryophanaceae</taxon>
        <taxon>Rummeliibacillus</taxon>
    </lineage>
</organism>
<dbReference type="KEGG" id="rst:ATY39_12895"/>
<evidence type="ECO:0000256" key="1">
    <source>
        <dbReference type="SAM" id="Phobius"/>
    </source>
</evidence>
<name>A0A143HIL5_9BACL</name>
<sequence length="305" mass="34792">MDKKLNELKKQYQNARVPDELDDIVEAAIMKGKKEKMKNHKKMPTVVTKWVGSVAAAAAIFTVGLNTSPALAQTVNDIPVIGKVTQVLTFREYKENDKNYGADIKVANVKGLDNKKLEQTLNERYIADGQKLYSHYEKTVKDLEKKGGGHYSVDSGYKVLLNDQQLLTIERYEEQTAASSFTTMKYDTIDKENKIVLSLPMLFKDKAYVDHISSYIKDEMIKEIKESNQEKVYWVRGAGVPVDDLAEDELFESIKTNQNFYINKKHQLVIAFDEYEVAPGYMGVVKFTIPTHVIEKDLVSNKYIK</sequence>
<keyword evidence="1" id="KW-0812">Transmembrane</keyword>
<keyword evidence="1" id="KW-0472">Membrane</keyword>
<dbReference type="OrthoDB" id="4990at2"/>
<dbReference type="InterPro" id="IPR025436">
    <property type="entry name" value="DUF4179"/>
</dbReference>
<reference evidence="5" key="2">
    <citation type="submission" date="2016-03" db="EMBL/GenBank/DDBJ databases">
        <authorList>
            <person name="Ploux O."/>
        </authorList>
    </citation>
    <scope>NUCLEOTIDE SEQUENCE [LARGE SCALE GENOMIC DNA]</scope>
    <source>
        <strain evidence="5">PP9</strain>
    </source>
</reference>
<dbReference type="EMBL" id="CP014806">
    <property type="protein sequence ID" value="AMX01112.1"/>
    <property type="molecule type" value="Genomic_DNA"/>
</dbReference>
<dbReference type="Gene3D" id="3.30.565.40">
    <property type="entry name" value="Fervidobacterium nodosum Rt17-B1 like"/>
    <property type="match status" value="1"/>
</dbReference>
<protein>
    <submittedName>
        <fullName evidence="4">Anti-sigma factor</fullName>
    </submittedName>
</protein>
<feature type="transmembrane region" description="Helical" evidence="1">
    <location>
        <begin position="46"/>
        <end position="65"/>
    </location>
</feature>
<reference evidence="4 5" key="1">
    <citation type="journal article" date="2016" name="Genome Announc.">
        <title>Whole-Genome Sequence of Rummeliibacillus stabekisii Strain PP9 Isolated from Antarctic Soil.</title>
        <authorList>
            <person name="da Mota F.F."/>
            <person name="Vollu R.E."/>
            <person name="Jurelevicius D."/>
            <person name="Seldin L."/>
        </authorList>
    </citation>
    <scope>NUCLEOTIDE SEQUENCE [LARGE SCALE GENOMIC DNA]</scope>
    <source>
        <strain evidence="4 5">PP9</strain>
    </source>
</reference>
<evidence type="ECO:0000313" key="4">
    <source>
        <dbReference type="EMBL" id="AMX01112.1"/>
    </source>
</evidence>
<dbReference type="STRING" id="241244.ATY39_12895"/>
<feature type="domain" description="DUF3298" evidence="2">
    <location>
        <begin position="202"/>
        <end position="291"/>
    </location>
</feature>
<feature type="domain" description="DUF4179" evidence="3">
    <location>
        <begin position="49"/>
        <end position="136"/>
    </location>
</feature>
<keyword evidence="5" id="KW-1185">Reference proteome</keyword>
<gene>
    <name evidence="4" type="ORF">ATY39_12895</name>
</gene>